<gene>
    <name evidence="2" type="ORF">CANTADRAFT_44412</name>
</gene>
<organism evidence="2 3">
    <name type="scientific">Suhomyces tanzawaensis NRRL Y-17324</name>
    <dbReference type="NCBI Taxonomy" id="984487"/>
    <lineage>
        <taxon>Eukaryota</taxon>
        <taxon>Fungi</taxon>
        <taxon>Dikarya</taxon>
        <taxon>Ascomycota</taxon>
        <taxon>Saccharomycotina</taxon>
        <taxon>Pichiomycetes</taxon>
        <taxon>Debaryomycetaceae</taxon>
        <taxon>Suhomyces</taxon>
    </lineage>
</organism>
<protein>
    <submittedName>
        <fullName evidence="2">Uncharacterized protein</fullName>
    </submittedName>
</protein>
<dbReference type="OrthoDB" id="4084571at2759"/>
<dbReference type="GeneID" id="30983240"/>
<keyword evidence="1" id="KW-1133">Transmembrane helix</keyword>
<keyword evidence="3" id="KW-1185">Reference proteome</keyword>
<evidence type="ECO:0000313" key="2">
    <source>
        <dbReference type="EMBL" id="ODV81594.1"/>
    </source>
</evidence>
<sequence>MSMKPRPTPPFINRLIVGTIATIAGIYVIKDAGKDFEWIKFEPHSPDEIERRRKEGVGMKMKTLETRTLDYTPEAKERLKKLVEENQKDD</sequence>
<proteinExistence type="predicted"/>
<accession>A0A1E4SQ03</accession>
<evidence type="ECO:0000256" key="1">
    <source>
        <dbReference type="SAM" id="Phobius"/>
    </source>
</evidence>
<reference evidence="3" key="1">
    <citation type="submission" date="2016-05" db="EMBL/GenBank/DDBJ databases">
        <title>Comparative genomics of biotechnologically important yeasts.</title>
        <authorList>
            <consortium name="DOE Joint Genome Institute"/>
            <person name="Riley R."/>
            <person name="Haridas S."/>
            <person name="Wolfe K.H."/>
            <person name="Lopes M.R."/>
            <person name="Hittinger C.T."/>
            <person name="Goker M."/>
            <person name="Salamov A."/>
            <person name="Wisecaver J."/>
            <person name="Long T.M."/>
            <person name="Aerts A.L."/>
            <person name="Barry K."/>
            <person name="Choi C."/>
            <person name="Clum A."/>
            <person name="Coughlan A.Y."/>
            <person name="Deshpande S."/>
            <person name="Douglass A.P."/>
            <person name="Hanson S.J."/>
            <person name="Klenk H.-P."/>
            <person name="Labutti K."/>
            <person name="Lapidus A."/>
            <person name="Lindquist E."/>
            <person name="Lipzen A."/>
            <person name="Meier-Kolthoff J.P."/>
            <person name="Ohm R.A."/>
            <person name="Otillar R.P."/>
            <person name="Pangilinan J."/>
            <person name="Peng Y."/>
            <person name="Rokas A."/>
            <person name="Rosa C.A."/>
            <person name="Scheuner C."/>
            <person name="Sibirny A.A."/>
            <person name="Slot J.C."/>
            <person name="Stielow J.B."/>
            <person name="Sun H."/>
            <person name="Kurtzman C.P."/>
            <person name="Blackwell M."/>
            <person name="Grigoriev I.V."/>
            <person name="Jeffries T.W."/>
        </authorList>
    </citation>
    <scope>NUCLEOTIDE SEQUENCE [LARGE SCALE GENOMIC DNA]</scope>
    <source>
        <strain evidence="3">NRRL Y-17324</strain>
    </source>
</reference>
<dbReference type="AlphaFoldDB" id="A0A1E4SQ03"/>
<dbReference type="Proteomes" id="UP000094285">
    <property type="component" value="Unassembled WGS sequence"/>
</dbReference>
<keyword evidence="1" id="KW-0472">Membrane</keyword>
<feature type="transmembrane region" description="Helical" evidence="1">
    <location>
        <begin position="12"/>
        <end position="29"/>
    </location>
</feature>
<keyword evidence="1" id="KW-0812">Transmembrane</keyword>
<name>A0A1E4SQ03_9ASCO</name>
<dbReference type="RefSeq" id="XP_020066716.1">
    <property type="nucleotide sequence ID" value="XM_020209104.1"/>
</dbReference>
<dbReference type="EMBL" id="KV453909">
    <property type="protein sequence ID" value="ODV81594.1"/>
    <property type="molecule type" value="Genomic_DNA"/>
</dbReference>
<evidence type="ECO:0000313" key="3">
    <source>
        <dbReference type="Proteomes" id="UP000094285"/>
    </source>
</evidence>